<evidence type="ECO:0000313" key="3">
    <source>
        <dbReference type="Proteomes" id="UP000284333"/>
    </source>
</evidence>
<gene>
    <name evidence="2" type="ORF">EF834_03670</name>
</gene>
<evidence type="ECO:0000256" key="1">
    <source>
        <dbReference type="SAM" id="Phobius"/>
    </source>
</evidence>
<dbReference type="RefSeq" id="WP_127945831.1">
    <property type="nucleotide sequence ID" value="NZ_RKLN01000001.1"/>
</dbReference>
<dbReference type="AlphaFoldDB" id="A0A438B6D3"/>
<name>A0A438B6D3_9NOCA</name>
<protein>
    <recommendedName>
        <fullName evidence="4">Holin</fullName>
    </recommendedName>
</protein>
<proteinExistence type="predicted"/>
<sequence length="91" mass="9552">MDTDSVAGILRAKLADQPLVRRYANTATAAVMAIVAVLWTVLSVGVDVPSGVTTAVLVLISVATVVGVKFTPNGVTARQIDEIEKFAERRG</sequence>
<evidence type="ECO:0000313" key="2">
    <source>
        <dbReference type="EMBL" id="RVW06518.1"/>
    </source>
</evidence>
<keyword evidence="1" id="KW-1133">Transmembrane helix</keyword>
<organism evidence="2 3">
    <name type="scientific">Rhodococcus spongiicola</name>
    <dbReference type="NCBI Taxonomy" id="2487352"/>
    <lineage>
        <taxon>Bacteria</taxon>
        <taxon>Bacillati</taxon>
        <taxon>Actinomycetota</taxon>
        <taxon>Actinomycetes</taxon>
        <taxon>Mycobacteriales</taxon>
        <taxon>Nocardiaceae</taxon>
        <taxon>Rhodococcus</taxon>
    </lineage>
</organism>
<dbReference type="OrthoDB" id="4471150at2"/>
<keyword evidence="1" id="KW-0472">Membrane</keyword>
<feature type="transmembrane region" description="Helical" evidence="1">
    <location>
        <begin position="23"/>
        <end position="42"/>
    </location>
</feature>
<reference evidence="2 3" key="1">
    <citation type="submission" date="2018-11" db="EMBL/GenBank/DDBJ databases">
        <title>Rhodococcus spongicola sp. nov. and Rhodococcus xishaensis sp. nov. from marine sponges.</title>
        <authorList>
            <person name="Li L."/>
            <person name="Lin H.W."/>
        </authorList>
    </citation>
    <scope>NUCLEOTIDE SEQUENCE [LARGE SCALE GENOMIC DNA]</scope>
    <source>
        <strain evidence="2 3">LHW50502</strain>
    </source>
</reference>
<evidence type="ECO:0008006" key="4">
    <source>
        <dbReference type="Google" id="ProtNLM"/>
    </source>
</evidence>
<comment type="caution">
    <text evidence="2">The sequence shown here is derived from an EMBL/GenBank/DDBJ whole genome shotgun (WGS) entry which is preliminary data.</text>
</comment>
<keyword evidence="1" id="KW-0812">Transmembrane</keyword>
<dbReference type="Proteomes" id="UP000284333">
    <property type="component" value="Unassembled WGS sequence"/>
</dbReference>
<feature type="transmembrane region" description="Helical" evidence="1">
    <location>
        <begin position="48"/>
        <end position="68"/>
    </location>
</feature>
<keyword evidence="3" id="KW-1185">Reference proteome</keyword>
<accession>A0A438B6D3</accession>
<dbReference type="EMBL" id="RKLN01000001">
    <property type="protein sequence ID" value="RVW06518.1"/>
    <property type="molecule type" value="Genomic_DNA"/>
</dbReference>